<keyword evidence="11" id="KW-0378">Hydrolase</keyword>
<evidence type="ECO:0000256" key="2">
    <source>
        <dbReference type="ARBA" id="ARBA00022692"/>
    </source>
</evidence>
<dbReference type="PANTHER" id="PTHR43066:SF11">
    <property type="entry name" value="PEPTIDASE S54 RHOMBOID DOMAIN-CONTAINING PROTEIN"/>
    <property type="match status" value="1"/>
</dbReference>
<dbReference type="Gene3D" id="1.20.1540.10">
    <property type="entry name" value="Rhomboid-like"/>
    <property type="match status" value="1"/>
</dbReference>
<dbReference type="AlphaFoldDB" id="A0A9X1HVM1"/>
<evidence type="ECO:0000256" key="6">
    <source>
        <dbReference type="SAM" id="Phobius"/>
    </source>
</evidence>
<feature type="domain" description="DUF6576" evidence="8">
    <location>
        <begin position="281"/>
        <end position="313"/>
    </location>
</feature>
<dbReference type="InterPro" id="IPR035952">
    <property type="entry name" value="Rhomboid-like_sf"/>
</dbReference>
<evidence type="ECO:0000259" key="8">
    <source>
        <dbReference type="Pfam" id="PF20216"/>
    </source>
</evidence>
<dbReference type="EMBL" id="JAIXNE010000002">
    <property type="protein sequence ID" value="MCA6075568.1"/>
    <property type="molecule type" value="Genomic_DNA"/>
</dbReference>
<feature type="region of interest" description="Disordered" evidence="5">
    <location>
        <begin position="253"/>
        <end position="284"/>
    </location>
</feature>
<feature type="transmembrane region" description="Helical" evidence="6">
    <location>
        <begin position="75"/>
        <end position="98"/>
    </location>
</feature>
<dbReference type="RefSeq" id="WP_225698666.1">
    <property type="nucleotide sequence ID" value="NZ_JAIXNE010000002.1"/>
</dbReference>
<dbReference type="SUPFAM" id="SSF144091">
    <property type="entry name" value="Rhomboid-like"/>
    <property type="match status" value="1"/>
</dbReference>
<evidence type="ECO:0000313" key="12">
    <source>
        <dbReference type="Proteomes" id="UP001139409"/>
    </source>
</evidence>
<comment type="caution">
    <text evidence="11">The sequence shown here is derived from an EMBL/GenBank/DDBJ whole genome shotgun (WGS) entry which is preliminary data.</text>
</comment>
<dbReference type="Proteomes" id="UP001139409">
    <property type="component" value="Unassembled WGS sequence"/>
</dbReference>
<evidence type="ECO:0000256" key="5">
    <source>
        <dbReference type="SAM" id="MobiDB-lite"/>
    </source>
</evidence>
<keyword evidence="2 6" id="KW-0812">Transmembrane</keyword>
<gene>
    <name evidence="9" type="ORF">LDX50_11870</name>
    <name evidence="10" type="ORF">LDX50_17840</name>
    <name evidence="11" type="ORF">LDX50_23560</name>
</gene>
<comment type="subcellular location">
    <subcellularLocation>
        <location evidence="1">Membrane</location>
        <topology evidence="1">Multi-pass membrane protein</topology>
    </subcellularLocation>
</comment>
<keyword evidence="3 6" id="KW-1133">Transmembrane helix</keyword>
<evidence type="ECO:0000256" key="3">
    <source>
        <dbReference type="ARBA" id="ARBA00022989"/>
    </source>
</evidence>
<dbReference type="GO" id="GO:0006508">
    <property type="term" value="P:proteolysis"/>
    <property type="evidence" value="ECO:0007669"/>
    <property type="project" value="UniProtKB-KW"/>
</dbReference>
<keyword evidence="11" id="KW-0645">Protease</keyword>
<evidence type="ECO:0000256" key="4">
    <source>
        <dbReference type="ARBA" id="ARBA00023136"/>
    </source>
</evidence>
<feature type="transmembrane region" description="Helical" evidence="6">
    <location>
        <begin position="144"/>
        <end position="166"/>
    </location>
</feature>
<feature type="compositionally biased region" description="Low complexity" evidence="5">
    <location>
        <begin position="254"/>
        <end position="272"/>
    </location>
</feature>
<feature type="transmembrane region" description="Helical" evidence="6">
    <location>
        <begin position="173"/>
        <end position="196"/>
    </location>
</feature>
<dbReference type="Pfam" id="PF20216">
    <property type="entry name" value="DUF6576"/>
    <property type="match status" value="1"/>
</dbReference>
<name>A0A9X1HVM1_9BACT</name>
<evidence type="ECO:0000313" key="10">
    <source>
        <dbReference type="EMBL" id="MCA6076745.1"/>
    </source>
</evidence>
<dbReference type="InterPro" id="IPR022764">
    <property type="entry name" value="Peptidase_S54_rhomboid_dom"/>
</dbReference>
<feature type="transmembrane region" description="Helical" evidence="6">
    <location>
        <begin position="110"/>
        <end position="132"/>
    </location>
</feature>
<evidence type="ECO:0000313" key="11">
    <source>
        <dbReference type="EMBL" id="MCA6077873.1"/>
    </source>
</evidence>
<dbReference type="InterPro" id="IPR046483">
    <property type="entry name" value="DUF6576"/>
</dbReference>
<accession>A0A9X1HVM1</accession>
<organism evidence="11 12">
    <name type="scientific">Fulvivirga sedimenti</name>
    <dbReference type="NCBI Taxonomy" id="2879465"/>
    <lineage>
        <taxon>Bacteria</taxon>
        <taxon>Pseudomonadati</taxon>
        <taxon>Bacteroidota</taxon>
        <taxon>Cytophagia</taxon>
        <taxon>Cytophagales</taxon>
        <taxon>Fulvivirgaceae</taxon>
        <taxon>Fulvivirga</taxon>
    </lineage>
</organism>
<sequence>MNGQGFLQDFKNVFSRPNNEYIRLIVINVVVFVVLGLAQVFTDISIGRGAVDISREYLGLPMHWNELLFRLWTPITYMFVHDGFFHILFNMLFLYWFGRILAEYLGGPKVVNLYVLGGLFGAVIYLTIYPVLLQLLNPNMDISMVSPSLVGASAGVFAVVFGTATLMPNYTIFLLFLGPVRIKYIALFYVLSFFLSLSGPNSGGELAHIGGALMGFLYIKQLQNGSDMGAWIQTVISGVGGLFKPKSKIKVTHRSASAASGRTASRGTTRTAQKPSGSSASQEEIDAILDKISEKGYESLTKEEKQKLFNASKH</sequence>
<dbReference type="GO" id="GO:0016020">
    <property type="term" value="C:membrane"/>
    <property type="evidence" value="ECO:0007669"/>
    <property type="project" value="UniProtKB-SubCell"/>
</dbReference>
<feature type="transmembrane region" description="Helical" evidence="6">
    <location>
        <begin position="21"/>
        <end position="41"/>
    </location>
</feature>
<keyword evidence="12" id="KW-1185">Reference proteome</keyword>
<protein>
    <submittedName>
        <fullName evidence="11">Rhomboid family intramembrane serine protease</fullName>
    </submittedName>
</protein>
<evidence type="ECO:0000256" key="1">
    <source>
        <dbReference type="ARBA" id="ARBA00004141"/>
    </source>
</evidence>
<feature type="domain" description="Peptidase S54 rhomboid" evidence="7">
    <location>
        <begin position="70"/>
        <end position="219"/>
    </location>
</feature>
<proteinExistence type="predicted"/>
<feature type="compositionally biased region" description="Polar residues" evidence="5">
    <location>
        <begin position="273"/>
        <end position="282"/>
    </location>
</feature>
<dbReference type="PANTHER" id="PTHR43066">
    <property type="entry name" value="RHOMBOID-RELATED PROTEIN"/>
    <property type="match status" value="1"/>
</dbReference>
<dbReference type="EMBL" id="JAIXNE010000004">
    <property type="protein sequence ID" value="MCA6077873.1"/>
    <property type="molecule type" value="Genomic_DNA"/>
</dbReference>
<dbReference type="GO" id="GO:0004252">
    <property type="term" value="F:serine-type endopeptidase activity"/>
    <property type="evidence" value="ECO:0007669"/>
    <property type="project" value="InterPro"/>
</dbReference>
<dbReference type="Pfam" id="PF01694">
    <property type="entry name" value="Rhomboid"/>
    <property type="match status" value="1"/>
</dbReference>
<dbReference type="EMBL" id="JAIXNE010000003">
    <property type="protein sequence ID" value="MCA6076745.1"/>
    <property type="molecule type" value="Genomic_DNA"/>
</dbReference>
<evidence type="ECO:0000313" key="9">
    <source>
        <dbReference type="EMBL" id="MCA6075568.1"/>
    </source>
</evidence>
<keyword evidence="4 6" id="KW-0472">Membrane</keyword>
<reference evidence="11" key="1">
    <citation type="submission" date="2021-09" db="EMBL/GenBank/DDBJ databases">
        <title>Fulvivirga sp. isolated from coastal sediment.</title>
        <authorList>
            <person name="Yu H."/>
        </authorList>
    </citation>
    <scope>NUCLEOTIDE SEQUENCE</scope>
    <source>
        <strain evidence="11">1062</strain>
    </source>
</reference>
<evidence type="ECO:0000259" key="7">
    <source>
        <dbReference type="Pfam" id="PF01694"/>
    </source>
</evidence>